<dbReference type="OrthoDB" id="9554248at2"/>
<evidence type="ECO:0000313" key="2">
    <source>
        <dbReference type="Proteomes" id="UP000288293"/>
    </source>
</evidence>
<organism evidence="1 2">
    <name type="scientific">Aliidiomarina minuta</name>
    <dbReference type="NCBI Taxonomy" id="880057"/>
    <lineage>
        <taxon>Bacteria</taxon>
        <taxon>Pseudomonadati</taxon>
        <taxon>Pseudomonadota</taxon>
        <taxon>Gammaproteobacteria</taxon>
        <taxon>Alteromonadales</taxon>
        <taxon>Idiomarinaceae</taxon>
        <taxon>Aliidiomarina</taxon>
    </lineage>
</organism>
<gene>
    <name evidence="1" type="ORF">CWE09_02215</name>
</gene>
<dbReference type="PROSITE" id="PS51257">
    <property type="entry name" value="PROKAR_LIPOPROTEIN"/>
    <property type="match status" value="1"/>
</dbReference>
<protein>
    <submittedName>
        <fullName evidence="1">Uncharacterized protein</fullName>
    </submittedName>
</protein>
<accession>A0A432W678</accession>
<dbReference type="AlphaFoldDB" id="A0A432W678"/>
<reference evidence="1 2" key="1">
    <citation type="journal article" date="2011" name="Front. Microbiol.">
        <title>Genomic signatures of strain selection and enhancement in Bacillus atrophaeus var. globigii, a historical biowarfare simulant.</title>
        <authorList>
            <person name="Gibbons H.S."/>
            <person name="Broomall S.M."/>
            <person name="McNew L.A."/>
            <person name="Daligault H."/>
            <person name="Chapman C."/>
            <person name="Bruce D."/>
            <person name="Karavis M."/>
            <person name="Krepps M."/>
            <person name="McGregor P.A."/>
            <person name="Hong C."/>
            <person name="Park K.H."/>
            <person name="Akmal A."/>
            <person name="Feldman A."/>
            <person name="Lin J.S."/>
            <person name="Chang W.E."/>
            <person name="Higgs B.W."/>
            <person name="Demirev P."/>
            <person name="Lindquist J."/>
            <person name="Liem A."/>
            <person name="Fochler E."/>
            <person name="Read T.D."/>
            <person name="Tapia R."/>
            <person name="Johnson S."/>
            <person name="Bishop-Lilly K.A."/>
            <person name="Detter C."/>
            <person name="Han C."/>
            <person name="Sozhamannan S."/>
            <person name="Rosenzweig C.N."/>
            <person name="Skowronski E.W."/>
        </authorList>
    </citation>
    <scope>NUCLEOTIDE SEQUENCE [LARGE SCALE GENOMIC DNA]</scope>
    <source>
        <strain evidence="1 2">MLST1</strain>
    </source>
</reference>
<keyword evidence="2" id="KW-1185">Reference proteome</keyword>
<dbReference type="RefSeq" id="WP_126802275.1">
    <property type="nucleotide sequence ID" value="NZ_PIPL01000001.1"/>
</dbReference>
<proteinExistence type="predicted"/>
<dbReference type="EMBL" id="PIPL01000001">
    <property type="protein sequence ID" value="RUO25570.1"/>
    <property type="molecule type" value="Genomic_DNA"/>
</dbReference>
<name>A0A432W678_9GAMM</name>
<evidence type="ECO:0000313" key="1">
    <source>
        <dbReference type="EMBL" id="RUO25570.1"/>
    </source>
</evidence>
<sequence length="189" mass="20895">MKLYRLIAIVFILLISGCATPPQVKQLSVKQMDYFDSAVLAVSIQSEALLMTTERLVSDAKARIDAEEKQNRARLTSLVQQGGLDQEQAAEVTRRVAERAAQAISAKNKLDQDFAAIKEKTQELNAYLVKMKEVHIAIDAYVQSEKAGETVMNDVLNQRSIQTLLATVNDLTSRIESGSSELRSLVEAL</sequence>
<comment type="caution">
    <text evidence="1">The sequence shown here is derived from an EMBL/GenBank/DDBJ whole genome shotgun (WGS) entry which is preliminary data.</text>
</comment>
<dbReference type="Proteomes" id="UP000288293">
    <property type="component" value="Unassembled WGS sequence"/>
</dbReference>